<evidence type="ECO:0000256" key="3">
    <source>
        <dbReference type="ARBA" id="ARBA00022679"/>
    </source>
</evidence>
<keyword evidence="6 8" id="KW-0472">Membrane</keyword>
<dbReference type="GO" id="GO:0000271">
    <property type="term" value="P:polysaccharide biosynthetic process"/>
    <property type="evidence" value="ECO:0007669"/>
    <property type="project" value="UniProtKB-KW"/>
</dbReference>
<dbReference type="PANTHER" id="PTHR30576">
    <property type="entry name" value="COLANIC BIOSYNTHESIS UDP-GLUCOSE LIPID CARRIER TRANSFERASE"/>
    <property type="match status" value="1"/>
</dbReference>
<evidence type="ECO:0000313" key="11">
    <source>
        <dbReference type="Proteomes" id="UP000001364"/>
    </source>
</evidence>
<dbReference type="GeneID" id="7332419"/>
<comment type="similarity">
    <text evidence="2">Belongs to the bacterial sugar transferase family.</text>
</comment>
<name>A0A0H3C645_CAUVN</name>
<dbReference type="RefSeq" id="YP_002515540.2">
    <property type="nucleotide sequence ID" value="NC_011916.1"/>
</dbReference>
<dbReference type="GO" id="GO:0009242">
    <property type="term" value="P:colanic acid biosynthetic process"/>
    <property type="evidence" value="ECO:0007669"/>
    <property type="project" value="TreeGrafter"/>
</dbReference>
<evidence type="ECO:0000259" key="9">
    <source>
        <dbReference type="Pfam" id="PF02397"/>
    </source>
</evidence>
<evidence type="ECO:0000256" key="5">
    <source>
        <dbReference type="ARBA" id="ARBA00022989"/>
    </source>
</evidence>
<reference evidence="10 11" key="1">
    <citation type="journal article" date="2010" name="J. Bacteriol.">
        <title>The genetic basis of laboratory adaptation in Caulobacter crescentus.</title>
        <authorList>
            <person name="Marks M.E."/>
            <person name="Castro-Rojas C.M."/>
            <person name="Teiling C."/>
            <person name="Du L."/>
            <person name="Kapatral V."/>
            <person name="Walunas T.L."/>
            <person name="Crosson S."/>
        </authorList>
    </citation>
    <scope>NUCLEOTIDE SEQUENCE [LARGE SCALE GENOMIC DNA]</scope>
    <source>
        <strain evidence="11">NA1000 / CB15N</strain>
    </source>
</reference>
<dbReference type="RefSeq" id="WP_024265505.1">
    <property type="nucleotide sequence ID" value="NC_011916.1"/>
</dbReference>
<dbReference type="EMBL" id="CP001340">
    <property type="protein sequence ID" value="ACL93632.2"/>
    <property type="molecule type" value="Genomic_DNA"/>
</dbReference>
<dbReference type="Pfam" id="PF02397">
    <property type="entry name" value="Bac_transf"/>
    <property type="match status" value="1"/>
</dbReference>
<dbReference type="InterPro" id="IPR017475">
    <property type="entry name" value="EPS_sugar_tfrase"/>
</dbReference>
<evidence type="ECO:0000256" key="2">
    <source>
        <dbReference type="ARBA" id="ARBA00006464"/>
    </source>
</evidence>
<evidence type="ECO:0000256" key="1">
    <source>
        <dbReference type="ARBA" id="ARBA00004141"/>
    </source>
</evidence>
<evidence type="ECO:0000256" key="4">
    <source>
        <dbReference type="ARBA" id="ARBA00022692"/>
    </source>
</evidence>
<dbReference type="Proteomes" id="UP000001364">
    <property type="component" value="Chromosome"/>
</dbReference>
<keyword evidence="3" id="KW-0808">Transferase</keyword>
<feature type="domain" description="Bacterial sugar transferase" evidence="9">
    <location>
        <begin position="27"/>
        <end position="211"/>
    </location>
</feature>
<feature type="transmembrane region" description="Helical" evidence="8">
    <location>
        <begin position="32"/>
        <end position="53"/>
    </location>
</feature>
<dbReference type="PANTHER" id="PTHR30576:SF21">
    <property type="entry name" value="UDP-GLUCOSE:UNDECAPRENYL-PHOSPHATE GLUCOSE-1-PHOSPHATE TRANSFERASE"/>
    <property type="match status" value="1"/>
</dbReference>
<evidence type="ECO:0000256" key="6">
    <source>
        <dbReference type="ARBA" id="ARBA00023136"/>
    </source>
</evidence>
<organism evidence="10 11">
    <name type="scientific">Caulobacter vibrioides (strain NA1000 / CB15N)</name>
    <name type="common">Caulobacter crescentus</name>
    <dbReference type="NCBI Taxonomy" id="565050"/>
    <lineage>
        <taxon>Bacteria</taxon>
        <taxon>Pseudomonadati</taxon>
        <taxon>Pseudomonadota</taxon>
        <taxon>Alphaproteobacteria</taxon>
        <taxon>Caulobacterales</taxon>
        <taxon>Caulobacteraceae</taxon>
        <taxon>Caulobacter</taxon>
    </lineage>
</organism>
<dbReference type="OrthoDB" id="9808602at2"/>
<protein>
    <submittedName>
        <fullName evidence="10">Polyisoprenylphosphate hexose-1-phosphotransferase pssY</fullName>
    </submittedName>
</protein>
<dbReference type="InterPro" id="IPR003362">
    <property type="entry name" value="Bact_transf"/>
</dbReference>
<dbReference type="HOGENOM" id="CLU_024920_1_2_5"/>
<proteinExistence type="inferred from homology"/>
<dbReference type="KEGG" id="ccs:CCNA_00165"/>
<evidence type="ECO:0000256" key="7">
    <source>
        <dbReference type="ARBA" id="ARBA00023169"/>
    </source>
</evidence>
<dbReference type="GO" id="GO:0089702">
    <property type="term" value="F:undecaprenyl-phosphate glucose phosphotransferase activity"/>
    <property type="evidence" value="ECO:0007669"/>
    <property type="project" value="TreeGrafter"/>
</dbReference>
<accession>A0A0H3C645</accession>
<keyword evidence="11" id="KW-1185">Reference proteome</keyword>
<evidence type="ECO:0000313" key="10">
    <source>
        <dbReference type="EMBL" id="ACL93632.2"/>
    </source>
</evidence>
<comment type="subcellular location">
    <subcellularLocation>
        <location evidence="1">Membrane</location>
        <topology evidence="1">Multi-pass membrane protein</topology>
    </subcellularLocation>
</comment>
<gene>
    <name evidence="10" type="primary">pssY</name>
    <name evidence="10" type="ordered locus">CCNA_00165</name>
</gene>
<dbReference type="GO" id="GO:0016020">
    <property type="term" value="C:membrane"/>
    <property type="evidence" value="ECO:0007669"/>
    <property type="project" value="UniProtKB-SubCell"/>
</dbReference>
<dbReference type="NCBIfam" id="TIGR03025">
    <property type="entry name" value="EPS_sugtrans"/>
    <property type="match status" value="1"/>
</dbReference>
<sequence length="217" mass="23775">MDLGPSTQLLTLRPGGPLPRVAVDLRKRVLDVVAAALLTALFAPLLLLAALAIKLESPGPALFRQTRGGLGGAPFQILKLRTMHCREDGPDVAQAQRGDDRVTRVGRILRAASIDELPQLLNVLRGDMSLVGPRPHATAHDDYYSARIPEYAARYQARPGLTGLAQVRGLRGGTETVELMRQRIAADIDYIQTWSLWRDLKIVLRTVPSLLTTDNAY</sequence>
<keyword evidence="4 8" id="KW-0812">Transmembrane</keyword>
<keyword evidence="7" id="KW-0270">Exopolysaccharide synthesis</keyword>
<keyword evidence="5 8" id="KW-1133">Transmembrane helix</keyword>
<evidence type="ECO:0000256" key="8">
    <source>
        <dbReference type="SAM" id="Phobius"/>
    </source>
</evidence>
<dbReference type="PATRIC" id="fig|565050.3.peg.164"/>
<dbReference type="AlphaFoldDB" id="A0A0H3C645"/>